<keyword evidence="3" id="KW-0804">Transcription</keyword>
<dbReference type="Pfam" id="PF00440">
    <property type="entry name" value="TetR_N"/>
    <property type="match status" value="1"/>
</dbReference>
<dbReference type="InterPro" id="IPR009057">
    <property type="entry name" value="Homeodomain-like_sf"/>
</dbReference>
<dbReference type="PANTHER" id="PTHR43479">
    <property type="entry name" value="ACREF/ENVCD OPERON REPRESSOR-RELATED"/>
    <property type="match status" value="1"/>
</dbReference>
<evidence type="ECO:0000256" key="4">
    <source>
        <dbReference type="PROSITE-ProRule" id="PRU00335"/>
    </source>
</evidence>
<organism evidence="6 7">
    <name type="scientific">Parageobacillus caldoxylosilyticus NBRC 107762</name>
    <dbReference type="NCBI Taxonomy" id="1220594"/>
    <lineage>
        <taxon>Bacteria</taxon>
        <taxon>Bacillati</taxon>
        <taxon>Bacillota</taxon>
        <taxon>Bacilli</taxon>
        <taxon>Bacillales</taxon>
        <taxon>Anoxybacillaceae</taxon>
        <taxon>Saccharococcus</taxon>
    </lineage>
</organism>
<dbReference type="InterPro" id="IPR001647">
    <property type="entry name" value="HTH_TetR"/>
</dbReference>
<dbReference type="Gene3D" id="1.10.357.10">
    <property type="entry name" value="Tetracycline Repressor, domain 2"/>
    <property type="match status" value="1"/>
</dbReference>
<name>A0A023D9Z6_9BACL</name>
<evidence type="ECO:0000256" key="2">
    <source>
        <dbReference type="ARBA" id="ARBA00023125"/>
    </source>
</evidence>
<proteinExistence type="predicted"/>
<evidence type="ECO:0000256" key="3">
    <source>
        <dbReference type="ARBA" id="ARBA00023163"/>
    </source>
</evidence>
<keyword evidence="7" id="KW-1185">Reference proteome</keyword>
<dbReference type="PROSITE" id="PS01081">
    <property type="entry name" value="HTH_TETR_1"/>
    <property type="match status" value="1"/>
</dbReference>
<dbReference type="EMBL" id="BAWO01000001">
    <property type="protein sequence ID" value="GAJ38185.1"/>
    <property type="molecule type" value="Genomic_DNA"/>
</dbReference>
<dbReference type="GO" id="GO:0003677">
    <property type="term" value="F:DNA binding"/>
    <property type="evidence" value="ECO:0007669"/>
    <property type="project" value="UniProtKB-UniRule"/>
</dbReference>
<keyword evidence="2 4" id="KW-0238">DNA-binding</keyword>
<protein>
    <submittedName>
        <fullName evidence="6">Putative TetR family transcriptional regulator</fullName>
    </submittedName>
</protein>
<feature type="DNA-binding region" description="H-T-H motif" evidence="4">
    <location>
        <begin position="24"/>
        <end position="43"/>
    </location>
</feature>
<comment type="caution">
    <text evidence="6">The sequence shown here is derived from an EMBL/GenBank/DDBJ whole genome shotgun (WGS) entry which is preliminary data.</text>
</comment>
<evidence type="ECO:0000259" key="5">
    <source>
        <dbReference type="PROSITE" id="PS50977"/>
    </source>
</evidence>
<dbReference type="OrthoDB" id="9812993at2"/>
<keyword evidence="1" id="KW-0805">Transcription regulation</keyword>
<evidence type="ECO:0000313" key="6">
    <source>
        <dbReference type="EMBL" id="GAJ38185.1"/>
    </source>
</evidence>
<evidence type="ECO:0000256" key="1">
    <source>
        <dbReference type="ARBA" id="ARBA00023015"/>
    </source>
</evidence>
<dbReference type="SUPFAM" id="SSF46689">
    <property type="entry name" value="Homeodomain-like"/>
    <property type="match status" value="1"/>
</dbReference>
<dbReference type="GO" id="GO:0045892">
    <property type="term" value="P:negative regulation of DNA-templated transcription"/>
    <property type="evidence" value="ECO:0007669"/>
    <property type="project" value="UniProtKB-ARBA"/>
</dbReference>
<feature type="domain" description="HTH tetR-type" evidence="5">
    <location>
        <begin position="1"/>
        <end position="61"/>
    </location>
</feature>
<dbReference type="PROSITE" id="PS50977">
    <property type="entry name" value="HTH_TETR_2"/>
    <property type="match status" value="1"/>
</dbReference>
<dbReference type="Proteomes" id="UP000023561">
    <property type="component" value="Unassembled WGS sequence"/>
</dbReference>
<reference evidence="6 7" key="1">
    <citation type="submission" date="2014-04" db="EMBL/GenBank/DDBJ databases">
        <title>Whole genome shotgun sequence of Geobacillus caldoxylosilyticus NBRC 107762.</title>
        <authorList>
            <person name="Hosoyama A."/>
            <person name="Hosoyama Y."/>
            <person name="Katano-Makiyama Y."/>
            <person name="Tsuchikane K."/>
            <person name="Ohji S."/>
            <person name="Ichikawa N."/>
            <person name="Yamazoe A."/>
            <person name="Fujita N."/>
        </authorList>
    </citation>
    <scope>NUCLEOTIDE SEQUENCE [LARGE SCALE GENOMIC DNA]</scope>
    <source>
        <strain evidence="6 7">NBRC 107762</strain>
    </source>
</reference>
<dbReference type="PANTHER" id="PTHR43479:SF22">
    <property type="entry name" value="TRANSCRIPTIONAL REGULATOR, TETR FAMILY"/>
    <property type="match status" value="1"/>
</dbReference>
<gene>
    <name evidence="6" type="ORF">GCA01S_001_01320</name>
</gene>
<evidence type="ECO:0000313" key="7">
    <source>
        <dbReference type="Proteomes" id="UP000023561"/>
    </source>
</evidence>
<dbReference type="AlphaFoldDB" id="A0A023D9Z6"/>
<sequence>MNRKEEIIQAAMKLFAQKGYYATSMQEIAEQSGIAKGSIYNYFKSKEEIAVSILRYYYDVLFHKMKDIADDAALSAREKFEKQLSVQIEEFYRHKELVQMHMGEQTVKVNDEVHRLVFRIRAKMLNWYRRAIEEIYGEKVRRFSLDCATMLNGMLKEYLFYMAIDRKQLPLAKMAPFLLRRLDALVASMTGQEEPLLTIETMHDYLSAEQTDQQERQKQILAYLDHMIAAVPINGEMEEDVRYSLETLKLEMKKGEEARPFMVDALLLYLEKWDLPLYNELKAAIERYFDRQKFSAG</sequence>
<dbReference type="InterPro" id="IPR050624">
    <property type="entry name" value="HTH-type_Tx_Regulator"/>
</dbReference>
<dbReference type="RefSeq" id="WP_042406367.1">
    <property type="nucleotide sequence ID" value="NZ_BAWO01000001.1"/>
</dbReference>
<dbReference type="PRINTS" id="PR00455">
    <property type="entry name" value="HTHTETR"/>
</dbReference>
<dbReference type="FunFam" id="1.10.10.60:FF:000141">
    <property type="entry name" value="TetR family transcriptional regulator"/>
    <property type="match status" value="1"/>
</dbReference>
<dbReference type="GeneID" id="301193835"/>
<dbReference type="InterPro" id="IPR023772">
    <property type="entry name" value="DNA-bd_HTH_TetR-type_CS"/>
</dbReference>
<accession>A0A023D9Z6</accession>